<reference evidence="2" key="1">
    <citation type="journal article" date="2020" name="Stud. Mycol.">
        <title>101 Dothideomycetes genomes: a test case for predicting lifestyles and emergence of pathogens.</title>
        <authorList>
            <person name="Haridas S."/>
            <person name="Albert R."/>
            <person name="Binder M."/>
            <person name="Bloem J."/>
            <person name="Labutti K."/>
            <person name="Salamov A."/>
            <person name="Andreopoulos B."/>
            <person name="Baker S."/>
            <person name="Barry K."/>
            <person name="Bills G."/>
            <person name="Bluhm B."/>
            <person name="Cannon C."/>
            <person name="Castanera R."/>
            <person name="Culley D."/>
            <person name="Daum C."/>
            <person name="Ezra D."/>
            <person name="Gonzalez J."/>
            <person name="Henrissat B."/>
            <person name="Kuo A."/>
            <person name="Liang C."/>
            <person name="Lipzen A."/>
            <person name="Lutzoni F."/>
            <person name="Magnuson J."/>
            <person name="Mondo S."/>
            <person name="Nolan M."/>
            <person name="Ohm R."/>
            <person name="Pangilinan J."/>
            <person name="Park H.-J."/>
            <person name="Ramirez L."/>
            <person name="Alfaro M."/>
            <person name="Sun H."/>
            <person name="Tritt A."/>
            <person name="Yoshinaga Y."/>
            <person name="Zwiers L.-H."/>
            <person name="Turgeon B."/>
            <person name="Goodwin S."/>
            <person name="Spatafora J."/>
            <person name="Crous P."/>
            <person name="Grigoriev I."/>
        </authorList>
    </citation>
    <scope>NUCLEOTIDE SEQUENCE</scope>
    <source>
        <strain evidence="2">CBS 122367</strain>
    </source>
</reference>
<name>A0A6G1IYA5_9PLEO</name>
<evidence type="ECO:0000256" key="1">
    <source>
        <dbReference type="SAM" id="MobiDB-lite"/>
    </source>
</evidence>
<sequence length="160" mass="17445">MAARPAFAQQRKEGCVGGILGGPWRWEGTQQWKSSAACTRCTRRRCKSLPPGICLGKRPGPLDVNGMGCQAAKSLDGFTSQHLHRIPIAARCAPACHPSVPHPSDQRDHAHGACRRPLTSPVAVARPRRLPSRAARHAPRQRQRPTPHCTPSCTPPPVRR</sequence>
<gene>
    <name evidence="2" type="ORF">K458DRAFT_50714</name>
</gene>
<evidence type="ECO:0000313" key="2">
    <source>
        <dbReference type="EMBL" id="KAF2683108.1"/>
    </source>
</evidence>
<dbReference type="AlphaFoldDB" id="A0A6G1IYA5"/>
<feature type="region of interest" description="Disordered" evidence="1">
    <location>
        <begin position="97"/>
        <end position="160"/>
    </location>
</feature>
<protein>
    <submittedName>
        <fullName evidence="2">Uncharacterized protein</fullName>
    </submittedName>
</protein>
<organism evidence="2 3">
    <name type="scientific">Lentithecium fluviatile CBS 122367</name>
    <dbReference type="NCBI Taxonomy" id="1168545"/>
    <lineage>
        <taxon>Eukaryota</taxon>
        <taxon>Fungi</taxon>
        <taxon>Dikarya</taxon>
        <taxon>Ascomycota</taxon>
        <taxon>Pezizomycotina</taxon>
        <taxon>Dothideomycetes</taxon>
        <taxon>Pleosporomycetidae</taxon>
        <taxon>Pleosporales</taxon>
        <taxon>Massarineae</taxon>
        <taxon>Lentitheciaceae</taxon>
        <taxon>Lentithecium</taxon>
    </lineage>
</organism>
<accession>A0A6G1IYA5</accession>
<keyword evidence="3" id="KW-1185">Reference proteome</keyword>
<feature type="compositionally biased region" description="Basic residues" evidence="1">
    <location>
        <begin position="126"/>
        <end position="145"/>
    </location>
</feature>
<proteinExistence type="predicted"/>
<dbReference type="Proteomes" id="UP000799291">
    <property type="component" value="Unassembled WGS sequence"/>
</dbReference>
<evidence type="ECO:0000313" key="3">
    <source>
        <dbReference type="Proteomes" id="UP000799291"/>
    </source>
</evidence>
<dbReference type="EMBL" id="MU005585">
    <property type="protein sequence ID" value="KAF2683108.1"/>
    <property type="molecule type" value="Genomic_DNA"/>
</dbReference>